<dbReference type="eggNOG" id="ENOG502QSJX">
    <property type="taxonomic scope" value="Eukaryota"/>
</dbReference>
<dbReference type="OMA" id="PAFSWHY"/>
<accession>Q0CYP9</accession>
<protein>
    <recommendedName>
        <fullName evidence="3">Fe2OG dioxygenase domain-containing protein</fullName>
    </recommendedName>
</protein>
<dbReference type="OrthoDB" id="10256055at2759"/>
<reference evidence="2" key="1">
    <citation type="submission" date="2005-09" db="EMBL/GenBank/DDBJ databases">
        <title>Annotation of the Aspergillus terreus NIH2624 genome.</title>
        <authorList>
            <person name="Birren B.W."/>
            <person name="Lander E.S."/>
            <person name="Galagan J.E."/>
            <person name="Nusbaum C."/>
            <person name="Devon K."/>
            <person name="Henn M."/>
            <person name="Ma L.-J."/>
            <person name="Jaffe D.B."/>
            <person name="Butler J."/>
            <person name="Alvarez P."/>
            <person name="Gnerre S."/>
            <person name="Grabherr M."/>
            <person name="Kleber M."/>
            <person name="Mauceli E.W."/>
            <person name="Brockman W."/>
            <person name="Rounsley S."/>
            <person name="Young S.K."/>
            <person name="LaButti K."/>
            <person name="Pushparaj V."/>
            <person name="DeCaprio D."/>
            <person name="Crawford M."/>
            <person name="Koehrsen M."/>
            <person name="Engels R."/>
            <person name="Montgomery P."/>
            <person name="Pearson M."/>
            <person name="Howarth C."/>
            <person name="Larson L."/>
            <person name="Luoma S."/>
            <person name="White J."/>
            <person name="Alvarado L."/>
            <person name="Kodira C.D."/>
            <person name="Zeng Q."/>
            <person name="Oleary S."/>
            <person name="Yandava C."/>
            <person name="Denning D.W."/>
            <person name="Nierman W.C."/>
            <person name="Milne T."/>
            <person name="Madden K."/>
        </authorList>
    </citation>
    <scope>NUCLEOTIDE SEQUENCE [LARGE SCALE GENOMIC DNA]</scope>
    <source>
        <strain evidence="2">NIH 2624 / FGSC A1156</strain>
    </source>
</reference>
<gene>
    <name evidence="1" type="ORF">ATEG_01185</name>
</gene>
<dbReference type="GeneID" id="4315838"/>
<sequence length="197" mass="22344">MVPDAVVIPTGGPPKVVGPKTKTIARPTNKLLRYVHETAAFAWHYDSFPFVCVTMPSDCTGMVGEETALKTATGEIMEVRGPAMGKAVVMRGRYIEHRALKALGGRERITMVTSFRPKPPFMKDESILTGIRGISPLTEIYSQYTQYRLEILEERIRARLKKEQRREIAKPPFDVPNIRAFLTEQKDFLEAMLEELY</sequence>
<proteinExistence type="predicted"/>
<name>Q0CYP9_ASPTN</name>
<dbReference type="Proteomes" id="UP000007963">
    <property type="component" value="Unassembled WGS sequence"/>
</dbReference>
<dbReference type="PANTHER" id="PTHR41677:SF1">
    <property type="entry name" value="FE2OG DIOXYGENASE DOMAIN-CONTAINING PROTEIN"/>
    <property type="match status" value="1"/>
</dbReference>
<dbReference type="EMBL" id="CH476595">
    <property type="protein sequence ID" value="EAU37942.1"/>
    <property type="molecule type" value="Genomic_DNA"/>
</dbReference>
<dbReference type="STRING" id="341663.Q0CYP9"/>
<evidence type="ECO:0008006" key="3">
    <source>
        <dbReference type="Google" id="ProtNLM"/>
    </source>
</evidence>
<organism evidence="1 2">
    <name type="scientific">Aspergillus terreus (strain NIH 2624 / FGSC A1156)</name>
    <dbReference type="NCBI Taxonomy" id="341663"/>
    <lineage>
        <taxon>Eukaryota</taxon>
        <taxon>Fungi</taxon>
        <taxon>Dikarya</taxon>
        <taxon>Ascomycota</taxon>
        <taxon>Pezizomycotina</taxon>
        <taxon>Eurotiomycetes</taxon>
        <taxon>Eurotiomycetidae</taxon>
        <taxon>Eurotiales</taxon>
        <taxon>Aspergillaceae</taxon>
        <taxon>Aspergillus</taxon>
        <taxon>Aspergillus subgen. Circumdati</taxon>
    </lineage>
</organism>
<dbReference type="AlphaFoldDB" id="Q0CYP9"/>
<dbReference type="HOGENOM" id="CLU_045155_2_0_1"/>
<evidence type="ECO:0000313" key="2">
    <source>
        <dbReference type="Proteomes" id="UP000007963"/>
    </source>
</evidence>
<dbReference type="PANTHER" id="PTHR41677">
    <property type="entry name" value="YALI0B19030P"/>
    <property type="match status" value="1"/>
</dbReference>
<dbReference type="RefSeq" id="XP_001208550.1">
    <property type="nucleotide sequence ID" value="XM_001208550.1"/>
</dbReference>
<evidence type="ECO:0000313" key="1">
    <source>
        <dbReference type="EMBL" id="EAU37942.1"/>
    </source>
</evidence>
<dbReference type="VEuPathDB" id="FungiDB:ATEG_01185"/>